<gene>
    <name evidence="1" type="ORF">SAMN05421676_10310</name>
</gene>
<reference evidence="2" key="1">
    <citation type="submission" date="2016-10" db="EMBL/GenBank/DDBJ databases">
        <authorList>
            <person name="Varghese N."/>
            <person name="Submissions S."/>
        </authorList>
    </citation>
    <scope>NUCLEOTIDE SEQUENCE [LARGE SCALE GENOMIC DNA]</scope>
    <source>
        <strain evidence="2">CGMCC 1.3566</strain>
    </source>
</reference>
<dbReference type="RefSeq" id="WP_093132542.1">
    <property type="nucleotide sequence ID" value="NZ_FOHJ01000003.1"/>
</dbReference>
<dbReference type="InterPro" id="IPR024992">
    <property type="entry name" value="DUF3891"/>
</dbReference>
<name>A0A1I0C2L4_9BACI</name>
<sequence>MIVVSNGEELRLIDQHEHGKISGEIAKQMKNDLFLSSKRRPDVEYAISYHDYAWYELDQNPKWNDKTDKPYTFVDYPMQDKLASYERGIDFVQKNSEYAGLLCSLHYSSFFSSDSTNPAIRSFISREMDRRKQIKSRNRDDQNEKMLDFHFKWLQFCDDLSLYLCMNEPGAKKEDEVSWFRNGFRQTFAFAPDGMVAMWKNQQAIYVHPFPFKKMFHVKIPFKILRKQELDDHHLANIYKDEKTFYYKISIQPWAL</sequence>
<dbReference type="Proteomes" id="UP000199095">
    <property type="component" value="Unassembled WGS sequence"/>
</dbReference>
<accession>A0A1I0C2L4</accession>
<dbReference type="Pfam" id="PF13030">
    <property type="entry name" value="DUF3891"/>
    <property type="match status" value="1"/>
</dbReference>
<evidence type="ECO:0000313" key="1">
    <source>
        <dbReference type="EMBL" id="SET13628.1"/>
    </source>
</evidence>
<organism evidence="1 2">
    <name type="scientific">Salinibacillus kushneri</name>
    <dbReference type="NCBI Taxonomy" id="237682"/>
    <lineage>
        <taxon>Bacteria</taxon>
        <taxon>Bacillati</taxon>
        <taxon>Bacillota</taxon>
        <taxon>Bacilli</taxon>
        <taxon>Bacillales</taxon>
        <taxon>Bacillaceae</taxon>
        <taxon>Salinibacillus</taxon>
    </lineage>
</organism>
<evidence type="ECO:0008006" key="3">
    <source>
        <dbReference type="Google" id="ProtNLM"/>
    </source>
</evidence>
<keyword evidence="2" id="KW-1185">Reference proteome</keyword>
<dbReference type="OrthoDB" id="190426at2"/>
<dbReference type="AlphaFoldDB" id="A0A1I0C2L4"/>
<evidence type="ECO:0000313" key="2">
    <source>
        <dbReference type="Proteomes" id="UP000199095"/>
    </source>
</evidence>
<dbReference type="EMBL" id="FOHJ01000003">
    <property type="protein sequence ID" value="SET13628.1"/>
    <property type="molecule type" value="Genomic_DNA"/>
</dbReference>
<dbReference type="STRING" id="237682.SAMN05421676_10310"/>
<proteinExistence type="predicted"/>
<protein>
    <recommendedName>
        <fullName evidence="3">DUF3891 family protein</fullName>
    </recommendedName>
</protein>